<dbReference type="InterPro" id="IPR019823">
    <property type="entry name" value="Mechanosensitive_channel_CS"/>
</dbReference>
<keyword evidence="9" id="KW-0407">Ion channel</keyword>
<dbReference type="GO" id="GO:0008381">
    <property type="term" value="F:mechanosensitive monoatomic ion channel activity"/>
    <property type="evidence" value="ECO:0007669"/>
    <property type="project" value="InterPro"/>
</dbReference>
<dbReference type="PANTHER" id="PTHR30266:SF2">
    <property type="entry name" value="LARGE-CONDUCTANCE MECHANOSENSITIVE CHANNEL"/>
    <property type="match status" value="1"/>
</dbReference>
<dbReference type="Gene3D" id="1.10.1200.120">
    <property type="entry name" value="Large-conductance mechanosensitive channel, MscL, domain 1"/>
    <property type="match status" value="1"/>
</dbReference>
<evidence type="ECO:0000256" key="10">
    <source>
        <dbReference type="SAM" id="Phobius"/>
    </source>
</evidence>
<evidence type="ECO:0000256" key="5">
    <source>
        <dbReference type="ARBA" id="ARBA00022692"/>
    </source>
</evidence>
<feature type="transmembrane region" description="Helical" evidence="10">
    <location>
        <begin position="20"/>
        <end position="51"/>
    </location>
</feature>
<dbReference type="HAMAP" id="MF_00115">
    <property type="entry name" value="MscL"/>
    <property type="match status" value="1"/>
</dbReference>
<organism evidence="11">
    <name type="scientific">mine drainage metagenome</name>
    <dbReference type="NCBI Taxonomy" id="410659"/>
    <lineage>
        <taxon>unclassified sequences</taxon>
        <taxon>metagenomes</taxon>
        <taxon>ecological metagenomes</taxon>
    </lineage>
</organism>
<dbReference type="SUPFAM" id="SSF81330">
    <property type="entry name" value="Gated mechanosensitive channel"/>
    <property type="match status" value="1"/>
</dbReference>
<protein>
    <submittedName>
        <fullName evidence="11">Large-conductance mechanosensitive channel</fullName>
    </submittedName>
</protein>
<keyword evidence="5 10" id="KW-0812">Transmembrane</keyword>
<dbReference type="InterPro" id="IPR037673">
    <property type="entry name" value="MSC/AndL"/>
</dbReference>
<evidence type="ECO:0000256" key="1">
    <source>
        <dbReference type="ARBA" id="ARBA00004651"/>
    </source>
</evidence>
<proteinExistence type="inferred from homology"/>
<dbReference type="NCBIfam" id="TIGR00220">
    <property type="entry name" value="mscL"/>
    <property type="match status" value="1"/>
</dbReference>
<keyword evidence="4" id="KW-1003">Cell membrane</keyword>
<keyword evidence="3" id="KW-0813">Transport</keyword>
<evidence type="ECO:0000256" key="4">
    <source>
        <dbReference type="ARBA" id="ARBA00022475"/>
    </source>
</evidence>
<comment type="subcellular location">
    <subcellularLocation>
        <location evidence="1">Cell membrane</location>
        <topology evidence="1">Multi-pass membrane protein</topology>
    </subcellularLocation>
</comment>
<reference evidence="11" key="1">
    <citation type="submission" date="2016-10" db="EMBL/GenBank/DDBJ databases">
        <title>Sequence of Gallionella enrichment culture.</title>
        <authorList>
            <person name="Poehlein A."/>
            <person name="Muehling M."/>
            <person name="Daniel R."/>
        </authorList>
    </citation>
    <scope>NUCLEOTIDE SEQUENCE</scope>
</reference>
<dbReference type="PROSITE" id="PS01327">
    <property type="entry name" value="MSCL"/>
    <property type="match status" value="1"/>
</dbReference>
<evidence type="ECO:0000313" key="11">
    <source>
        <dbReference type="EMBL" id="OIQ88952.1"/>
    </source>
</evidence>
<comment type="similarity">
    <text evidence="2">Belongs to the MscL family.</text>
</comment>
<evidence type="ECO:0000256" key="6">
    <source>
        <dbReference type="ARBA" id="ARBA00022989"/>
    </source>
</evidence>
<dbReference type="AlphaFoldDB" id="A0A1J5QZA4"/>
<keyword evidence="7" id="KW-0406">Ion transport</keyword>
<evidence type="ECO:0000256" key="9">
    <source>
        <dbReference type="ARBA" id="ARBA00023303"/>
    </source>
</evidence>
<dbReference type="PANTHER" id="PTHR30266">
    <property type="entry name" value="MECHANOSENSITIVE CHANNEL MSCL"/>
    <property type="match status" value="1"/>
</dbReference>
<feature type="transmembrane region" description="Helical" evidence="10">
    <location>
        <begin position="71"/>
        <end position="96"/>
    </location>
</feature>
<sequence>MRDALNGFKTFLMRGNVLDLAVAVVIGTAFTAVVKALVTFIITPIVGMIFGKASLAKVWDIGPFNNATISVGGFLDAVLQFLFVATAVYFFIVLPVKAINERRARGIEPVDPLPEPPTEDILLLTEIRDLLAQRNAGGTGSPTGPAGPTIP</sequence>
<comment type="caution">
    <text evidence="11">The sequence shown here is derived from an EMBL/GenBank/DDBJ whole genome shotgun (WGS) entry which is preliminary data.</text>
</comment>
<evidence type="ECO:0000256" key="2">
    <source>
        <dbReference type="ARBA" id="ARBA00007254"/>
    </source>
</evidence>
<accession>A0A1J5QZA4</accession>
<keyword evidence="6 10" id="KW-1133">Transmembrane helix</keyword>
<dbReference type="EMBL" id="MLJW01000351">
    <property type="protein sequence ID" value="OIQ88952.1"/>
    <property type="molecule type" value="Genomic_DNA"/>
</dbReference>
<dbReference type="InterPro" id="IPR036019">
    <property type="entry name" value="MscL_channel"/>
</dbReference>
<keyword evidence="8 10" id="KW-0472">Membrane</keyword>
<evidence type="ECO:0000256" key="3">
    <source>
        <dbReference type="ARBA" id="ARBA00022448"/>
    </source>
</evidence>
<gene>
    <name evidence="11" type="primary">mscL_6</name>
    <name evidence="11" type="ORF">GALL_291830</name>
</gene>
<dbReference type="InterPro" id="IPR001185">
    <property type="entry name" value="MS_channel"/>
</dbReference>
<dbReference type="GO" id="GO:0005886">
    <property type="term" value="C:plasma membrane"/>
    <property type="evidence" value="ECO:0007669"/>
    <property type="project" value="UniProtKB-SubCell"/>
</dbReference>
<dbReference type="Pfam" id="PF01741">
    <property type="entry name" value="MscL"/>
    <property type="match status" value="1"/>
</dbReference>
<evidence type="ECO:0000256" key="8">
    <source>
        <dbReference type="ARBA" id="ARBA00023136"/>
    </source>
</evidence>
<evidence type="ECO:0000256" key="7">
    <source>
        <dbReference type="ARBA" id="ARBA00023065"/>
    </source>
</evidence>
<name>A0A1J5QZA4_9ZZZZ</name>